<dbReference type="AlphaFoldDB" id="A0A9W9YVQ1"/>
<feature type="transmembrane region" description="Helical" evidence="6">
    <location>
        <begin position="102"/>
        <end position="120"/>
    </location>
</feature>
<dbReference type="GO" id="GO:0016020">
    <property type="term" value="C:membrane"/>
    <property type="evidence" value="ECO:0007669"/>
    <property type="project" value="UniProtKB-SubCell"/>
</dbReference>
<evidence type="ECO:0000313" key="7">
    <source>
        <dbReference type="EMBL" id="KAJ7370336.1"/>
    </source>
</evidence>
<reference evidence="7" key="1">
    <citation type="submission" date="2023-01" db="EMBL/GenBank/DDBJ databases">
        <title>Genome assembly of the deep-sea coral Lophelia pertusa.</title>
        <authorList>
            <person name="Herrera S."/>
            <person name="Cordes E."/>
        </authorList>
    </citation>
    <scope>NUCLEOTIDE SEQUENCE</scope>
    <source>
        <strain evidence="7">USNM1676648</strain>
        <tissue evidence="7">Polyp</tissue>
    </source>
</reference>
<proteinExistence type="inferred from homology"/>
<dbReference type="GO" id="GO:1990961">
    <property type="term" value="P:xenobiotic detoxification by transmembrane export across the plasma membrane"/>
    <property type="evidence" value="ECO:0007669"/>
    <property type="project" value="InterPro"/>
</dbReference>
<feature type="transmembrane region" description="Helical" evidence="6">
    <location>
        <begin position="169"/>
        <end position="194"/>
    </location>
</feature>
<feature type="transmembrane region" description="Helical" evidence="6">
    <location>
        <begin position="361"/>
        <end position="382"/>
    </location>
</feature>
<feature type="transmembrane region" description="Helical" evidence="6">
    <location>
        <begin position="321"/>
        <end position="341"/>
    </location>
</feature>
<feature type="transmembrane region" description="Helical" evidence="6">
    <location>
        <begin position="200"/>
        <end position="221"/>
    </location>
</feature>
<keyword evidence="3 6" id="KW-0812">Transmembrane</keyword>
<evidence type="ECO:0000256" key="3">
    <source>
        <dbReference type="ARBA" id="ARBA00022692"/>
    </source>
</evidence>
<dbReference type="Proteomes" id="UP001163046">
    <property type="component" value="Unassembled WGS sequence"/>
</dbReference>
<feature type="transmembrane region" description="Helical" evidence="6">
    <location>
        <begin position="421"/>
        <end position="441"/>
    </location>
</feature>
<dbReference type="OrthoDB" id="2126698at2759"/>
<feature type="transmembrane region" description="Helical" evidence="6">
    <location>
        <begin position="140"/>
        <end position="157"/>
    </location>
</feature>
<feature type="transmembrane region" description="Helical" evidence="6">
    <location>
        <begin position="394"/>
        <end position="415"/>
    </location>
</feature>
<evidence type="ECO:0000313" key="8">
    <source>
        <dbReference type="Proteomes" id="UP001163046"/>
    </source>
</evidence>
<evidence type="ECO:0000256" key="2">
    <source>
        <dbReference type="ARBA" id="ARBA00010199"/>
    </source>
</evidence>
<dbReference type="GO" id="GO:0042910">
    <property type="term" value="F:xenobiotic transmembrane transporter activity"/>
    <property type="evidence" value="ECO:0007669"/>
    <property type="project" value="InterPro"/>
</dbReference>
<name>A0A9W9YVQ1_9CNID</name>
<dbReference type="PANTHER" id="PTHR11206">
    <property type="entry name" value="MULTIDRUG RESISTANCE PROTEIN"/>
    <property type="match status" value="1"/>
</dbReference>
<evidence type="ECO:0000256" key="4">
    <source>
        <dbReference type="ARBA" id="ARBA00022989"/>
    </source>
</evidence>
<comment type="similarity">
    <text evidence="2 6">Belongs to the multi antimicrobial extrusion (MATE) (TC 2.A.66.1) family.</text>
</comment>
<feature type="transmembrane region" description="Helical" evidence="6">
    <location>
        <begin position="560"/>
        <end position="580"/>
    </location>
</feature>
<dbReference type="CDD" id="cd13132">
    <property type="entry name" value="MATE_eukaryotic"/>
    <property type="match status" value="1"/>
</dbReference>
<protein>
    <recommendedName>
        <fullName evidence="6">Multidrug and toxin extrusion protein</fullName>
    </recommendedName>
</protein>
<comment type="caution">
    <text evidence="7">The sequence shown here is derived from an EMBL/GenBank/DDBJ whole genome shotgun (WGS) entry which is preliminary data.</text>
</comment>
<evidence type="ECO:0000256" key="6">
    <source>
        <dbReference type="RuleBase" id="RU004914"/>
    </source>
</evidence>
<evidence type="ECO:0000256" key="5">
    <source>
        <dbReference type="ARBA" id="ARBA00023136"/>
    </source>
</evidence>
<sequence length="614" mass="67569">MADDAENTAEPNNPFEIHVRQEDNQCLREKTSGCFGGVFSRTCFLWDGIGEVELAAGTLAISFINVTGPSLYVGLGSAVETLGSQAFGAKNFRMVGVVLQRGIWILGITCILTWTLWINTELLLLMVHQQRNVAQLTQEFVLICLPSSIGNFLFLLLQRYLQTQGIVKPILYVGLVSNAVQIGINALMMFVFNLGFRGVAISWSLSTMIMFLFMFAYMKAFKLDKETWPGWTTESLLDWGQFVKLAVSGMVMVCIEWWSFELGAFLAGTFGEVQLATYGIIFQWASFLYMIPLGISVAAGVRVGNALGAGNPHAVKRTIKVALGLIVCIELVVFSVFFGLQDITGRLFTNNSDVLSLYKRTIRLMSAYFVFDGIQGVCSGVVRGSGRQTIGVVINFISYCCLGLPLGIALMFLVFHEITGLWIGLFCAVVLQASLYVILLWKTDWEKQAKLAQQRTKVKSVLDQTSDNLLNGEVHKKESDMVLASWIYKTSSLPFLSRFDADNTQFRHALLSRDVNAQPQCNGDHESLPQGNESNTTACDVKNRSTLTSSQKKSLIAKRLLPLVISLLILGAAVAVRFLVPLPSSHETVTSVGNDTLSLNITSNATMKSPTLAT</sequence>
<comment type="subcellular location">
    <subcellularLocation>
        <location evidence="1">Membrane</location>
        <topology evidence="1">Multi-pass membrane protein</topology>
    </subcellularLocation>
</comment>
<accession>A0A9W9YVQ1</accession>
<dbReference type="InterPro" id="IPR045069">
    <property type="entry name" value="MATE_euk"/>
</dbReference>
<organism evidence="7 8">
    <name type="scientific">Desmophyllum pertusum</name>
    <dbReference type="NCBI Taxonomy" id="174260"/>
    <lineage>
        <taxon>Eukaryota</taxon>
        <taxon>Metazoa</taxon>
        <taxon>Cnidaria</taxon>
        <taxon>Anthozoa</taxon>
        <taxon>Hexacorallia</taxon>
        <taxon>Scleractinia</taxon>
        <taxon>Caryophylliina</taxon>
        <taxon>Caryophylliidae</taxon>
        <taxon>Desmophyllum</taxon>
    </lineage>
</organism>
<feature type="transmembrane region" description="Helical" evidence="6">
    <location>
        <begin position="242"/>
        <end position="260"/>
    </location>
</feature>
<gene>
    <name evidence="7" type="ORF">OS493_032834</name>
</gene>
<keyword evidence="8" id="KW-1185">Reference proteome</keyword>
<dbReference type="GO" id="GO:0015297">
    <property type="term" value="F:antiporter activity"/>
    <property type="evidence" value="ECO:0007669"/>
    <property type="project" value="InterPro"/>
</dbReference>
<feature type="transmembrane region" description="Helical" evidence="6">
    <location>
        <begin position="280"/>
        <end position="301"/>
    </location>
</feature>
<dbReference type="NCBIfam" id="TIGR00797">
    <property type="entry name" value="matE"/>
    <property type="match status" value="1"/>
</dbReference>
<dbReference type="EMBL" id="MU826867">
    <property type="protein sequence ID" value="KAJ7370336.1"/>
    <property type="molecule type" value="Genomic_DNA"/>
</dbReference>
<dbReference type="Pfam" id="PF01554">
    <property type="entry name" value="MatE"/>
    <property type="match status" value="2"/>
</dbReference>
<dbReference type="InterPro" id="IPR002528">
    <property type="entry name" value="MATE_fam"/>
</dbReference>
<keyword evidence="5 6" id="KW-0472">Membrane</keyword>
<keyword evidence="4 6" id="KW-1133">Transmembrane helix</keyword>
<evidence type="ECO:0000256" key="1">
    <source>
        <dbReference type="ARBA" id="ARBA00004141"/>
    </source>
</evidence>